<evidence type="ECO:0000313" key="2">
    <source>
        <dbReference type="Proteomes" id="UP000248795"/>
    </source>
</evidence>
<name>A0A2W2AP35_9HYPH</name>
<sequence>MRRLDSFLDNGFLRFAAEEPMLAWARHARPLAAVAAKDEAQAHWLRCGGTWFVGVDALPNDHAGRVADGPPLAGAAMDFIRHGLGLSLPLHRAQVSVCYPGYPRPSEEESAAAFAFRRTRDAAHVDGLLAEGPEKRRYLREPHAYVLGVTLTEHAAGAAPLTVWRGSHQVMRAMFAQAFAGHTPETWKDIDVTAAYQDARRRVFDSCERVVLASAPGEAVLVHRHLLHGVAPWEDGAAAPPEGRMIAYFRPEFAAVGDWLDRP</sequence>
<evidence type="ECO:0008006" key="3">
    <source>
        <dbReference type="Google" id="ProtNLM"/>
    </source>
</evidence>
<dbReference type="Proteomes" id="UP000248795">
    <property type="component" value="Unassembled WGS sequence"/>
</dbReference>
<accession>A0A2W2AP35</accession>
<dbReference type="RefSeq" id="WP_111197485.1">
    <property type="nucleotide sequence ID" value="NZ_QKVK01000003.1"/>
</dbReference>
<reference evidence="2" key="1">
    <citation type="submission" date="2018-06" db="EMBL/GenBank/DDBJ databases">
        <title>Aestuariibacter litoralis strain KCTC 52945T.</title>
        <authorList>
            <person name="Li X."/>
            <person name="Salam N."/>
            <person name="Li J.-L."/>
            <person name="Chen Y.-M."/>
            <person name="Yang Z.-W."/>
            <person name="Zhang L.-Y."/>
            <person name="Han M.-X."/>
            <person name="Xiao M."/>
            <person name="Li W.-J."/>
        </authorList>
    </citation>
    <scope>NUCLEOTIDE SEQUENCE [LARGE SCALE GENOMIC DNA]</scope>
    <source>
        <strain evidence="2">KCTC 52945</strain>
    </source>
</reference>
<organism evidence="1 2">
    <name type="scientific">Aestuariivirga litoralis</name>
    <dbReference type="NCBI Taxonomy" id="2650924"/>
    <lineage>
        <taxon>Bacteria</taxon>
        <taxon>Pseudomonadati</taxon>
        <taxon>Pseudomonadota</taxon>
        <taxon>Alphaproteobacteria</taxon>
        <taxon>Hyphomicrobiales</taxon>
        <taxon>Aestuariivirgaceae</taxon>
        <taxon>Aestuariivirga</taxon>
    </lineage>
</organism>
<evidence type="ECO:0000313" key="1">
    <source>
        <dbReference type="EMBL" id="PZF77205.1"/>
    </source>
</evidence>
<comment type="caution">
    <text evidence="1">The sequence shown here is derived from an EMBL/GenBank/DDBJ whole genome shotgun (WGS) entry which is preliminary data.</text>
</comment>
<dbReference type="EMBL" id="QKVK01000003">
    <property type="protein sequence ID" value="PZF77205.1"/>
    <property type="molecule type" value="Genomic_DNA"/>
</dbReference>
<protein>
    <recommendedName>
        <fullName evidence="3">Phytanoyl-CoA dioxygenase</fullName>
    </recommendedName>
</protein>
<keyword evidence="2" id="KW-1185">Reference proteome</keyword>
<proteinExistence type="predicted"/>
<dbReference type="SUPFAM" id="SSF51197">
    <property type="entry name" value="Clavaminate synthase-like"/>
    <property type="match status" value="1"/>
</dbReference>
<dbReference type="AlphaFoldDB" id="A0A2W2AP35"/>
<gene>
    <name evidence="1" type="ORF">DK847_07710</name>
</gene>